<proteinExistence type="predicted"/>
<feature type="non-terminal residue" evidence="2">
    <location>
        <position position="1"/>
    </location>
</feature>
<evidence type="ECO:0000313" key="3">
    <source>
        <dbReference type="Proteomes" id="UP001178461"/>
    </source>
</evidence>
<dbReference type="EMBL" id="OX395140">
    <property type="protein sequence ID" value="CAI5793948.1"/>
    <property type="molecule type" value="Genomic_DNA"/>
</dbReference>
<feature type="region of interest" description="Disordered" evidence="1">
    <location>
        <begin position="105"/>
        <end position="137"/>
    </location>
</feature>
<keyword evidence="3" id="KW-1185">Reference proteome</keyword>
<sequence length="767" mass="84736">RRPQWFLIKAIWLATMTKSKNSFKQLKITEAYLCGKGVPSLGATTEKVPSLGVTLTEDLNGAPAKNLTAETLVSEPAGATNGQLKQLELPLLVLCPRVPPSYRPVQSAPSSEFKNLGSYNNGSPLQKDMGERDANNTYQDEGLPGLSDASTPSICATSGRIWASHGRTEMEDDRIPKDVLYGELASGTRHAGRPTLHYKDVFKHDMKADKINPALWEFLADNHSTWRQTVGSCIHSHDKRRNVCWEKCREKKNAMLQQTGASNCLWAWQFHKCVRKTLLDQANGPSSPASYFLSGLNWSSEALLSLTVDRLKSIIVGIRLSQETMEYAFWDEAKPLENHSTLCGCKDCSTIVTSLGHKPGQSAWKSCWKEACNAPSNRLRNSTPDLCRVYSLAISFPDTVPQYSGWLLPKRLKAKNQLPISSGGRSREGANIHLFSLIGTKNWRVAALCVYVDEKGTKCQIMALYLGVAAHCVLHWGGSADASVCFTAGRAIVSHICCAENRSALVAYLLLDNVQCTISGVGLDDPQGPFQLGDSMTCKISLPHVGPLSRFMRCMSTVCFRLRTLLQDENRNRAPAARRQQEAPLAKVVLQVPLYNPERRGLLRSCLQASHAGIWSATACRLSMLLYGRESWGAGLPKIPWPCSTFSSLPMLHREEELHAPYSPPGIMSTSTSVLGGDGTCHVTCHVMHPCNEDFGHQMNGRCLQTRHEGWKHQPCHVEIPCTQPQLYSHSRRCNLPTLRNQMANKIINKKDGDKSEGIGENGSTDD</sequence>
<accession>A0AA35LDS8</accession>
<dbReference type="Proteomes" id="UP001178461">
    <property type="component" value="Chromosome Z"/>
</dbReference>
<name>A0AA35LDS8_9SAUR</name>
<reference evidence="2" key="1">
    <citation type="submission" date="2022-12" db="EMBL/GenBank/DDBJ databases">
        <authorList>
            <person name="Alioto T."/>
            <person name="Alioto T."/>
            <person name="Gomez Garrido J."/>
        </authorList>
    </citation>
    <scope>NUCLEOTIDE SEQUENCE</scope>
</reference>
<dbReference type="AlphaFoldDB" id="A0AA35LDS8"/>
<feature type="compositionally biased region" description="Basic and acidic residues" evidence="1">
    <location>
        <begin position="749"/>
        <end position="758"/>
    </location>
</feature>
<protein>
    <submittedName>
        <fullName evidence="2">ADAM metallopeptidase with thrombospondin type 1 motif 13</fullName>
    </submittedName>
</protein>
<gene>
    <name evidence="2" type="ORF">PODLI_1B007006</name>
</gene>
<feature type="compositionally biased region" description="Polar residues" evidence="1">
    <location>
        <begin position="107"/>
        <end position="124"/>
    </location>
</feature>
<evidence type="ECO:0000313" key="2">
    <source>
        <dbReference type="EMBL" id="CAI5793948.1"/>
    </source>
</evidence>
<organism evidence="2 3">
    <name type="scientific">Podarcis lilfordi</name>
    <name type="common">Lilford's wall lizard</name>
    <dbReference type="NCBI Taxonomy" id="74358"/>
    <lineage>
        <taxon>Eukaryota</taxon>
        <taxon>Metazoa</taxon>
        <taxon>Chordata</taxon>
        <taxon>Craniata</taxon>
        <taxon>Vertebrata</taxon>
        <taxon>Euteleostomi</taxon>
        <taxon>Lepidosauria</taxon>
        <taxon>Squamata</taxon>
        <taxon>Bifurcata</taxon>
        <taxon>Unidentata</taxon>
        <taxon>Episquamata</taxon>
        <taxon>Laterata</taxon>
        <taxon>Lacertibaenia</taxon>
        <taxon>Lacertidae</taxon>
        <taxon>Podarcis</taxon>
    </lineage>
</organism>
<feature type="region of interest" description="Disordered" evidence="1">
    <location>
        <begin position="747"/>
        <end position="767"/>
    </location>
</feature>
<evidence type="ECO:0000256" key="1">
    <source>
        <dbReference type="SAM" id="MobiDB-lite"/>
    </source>
</evidence>